<evidence type="ECO:0000313" key="6">
    <source>
        <dbReference type="Proteomes" id="UP000318509"/>
    </source>
</evidence>
<comment type="caution">
    <text evidence="2">Lacks conserved residue(s) required for the propagation of feature annotation.</text>
</comment>
<dbReference type="PANTHER" id="PTHR10302:SF27">
    <property type="entry name" value="SINGLE-STRANDED DNA-BINDING PROTEIN"/>
    <property type="match status" value="1"/>
</dbReference>
<feature type="region of interest" description="Disordered" evidence="4">
    <location>
        <begin position="121"/>
        <end position="144"/>
    </location>
</feature>
<evidence type="ECO:0000256" key="2">
    <source>
        <dbReference type="HAMAP-Rule" id="MF_00984"/>
    </source>
</evidence>
<keyword evidence="1 2" id="KW-0238">DNA-binding</keyword>
<dbReference type="EMBL" id="VBAK01000114">
    <property type="protein sequence ID" value="TMI90246.1"/>
    <property type="molecule type" value="Genomic_DNA"/>
</dbReference>
<dbReference type="Proteomes" id="UP000318509">
    <property type="component" value="Unassembled WGS sequence"/>
</dbReference>
<dbReference type="NCBIfam" id="TIGR00621">
    <property type="entry name" value="ssb"/>
    <property type="match status" value="1"/>
</dbReference>
<proteinExistence type="inferred from homology"/>
<dbReference type="GO" id="GO:0006260">
    <property type="term" value="P:DNA replication"/>
    <property type="evidence" value="ECO:0007669"/>
    <property type="project" value="InterPro"/>
</dbReference>
<dbReference type="AlphaFoldDB" id="A0A537K3Z2"/>
<evidence type="ECO:0000256" key="1">
    <source>
        <dbReference type="ARBA" id="ARBA00023125"/>
    </source>
</evidence>
<dbReference type="PROSITE" id="PS50935">
    <property type="entry name" value="SSB"/>
    <property type="match status" value="1"/>
</dbReference>
<dbReference type="SUPFAM" id="SSF50249">
    <property type="entry name" value="Nucleic acid-binding proteins"/>
    <property type="match status" value="1"/>
</dbReference>
<comment type="caution">
    <text evidence="5">The sequence shown here is derived from an EMBL/GenBank/DDBJ whole genome shotgun (WGS) entry which is preliminary data.</text>
</comment>
<dbReference type="PIRSF" id="PIRSF002070">
    <property type="entry name" value="SSB"/>
    <property type="match status" value="1"/>
</dbReference>
<evidence type="ECO:0000313" key="5">
    <source>
        <dbReference type="EMBL" id="TMI90246.1"/>
    </source>
</evidence>
<dbReference type="Gene3D" id="2.40.50.140">
    <property type="entry name" value="Nucleic acid-binding proteins"/>
    <property type="match status" value="1"/>
</dbReference>
<evidence type="ECO:0000256" key="3">
    <source>
        <dbReference type="PIRNR" id="PIRNR002070"/>
    </source>
</evidence>
<dbReference type="GO" id="GO:0009295">
    <property type="term" value="C:nucleoid"/>
    <property type="evidence" value="ECO:0007669"/>
    <property type="project" value="TreeGrafter"/>
</dbReference>
<dbReference type="InterPro" id="IPR011344">
    <property type="entry name" value="ssDNA-bd"/>
</dbReference>
<feature type="compositionally biased region" description="Low complexity" evidence="4">
    <location>
        <begin position="121"/>
        <end position="134"/>
    </location>
</feature>
<dbReference type="HAMAP" id="MF_00984">
    <property type="entry name" value="SSB"/>
    <property type="match status" value="1"/>
</dbReference>
<name>A0A537K3Z2_9BACT</name>
<gene>
    <name evidence="5" type="primary">ssb</name>
    <name evidence="5" type="ORF">E6H00_07425</name>
</gene>
<comment type="subunit">
    <text evidence="2">Homotetramer.</text>
</comment>
<dbReference type="PANTHER" id="PTHR10302">
    <property type="entry name" value="SINGLE-STRANDED DNA-BINDING PROTEIN"/>
    <property type="match status" value="1"/>
</dbReference>
<sequence>MYNRIILIGRLTRDPELRYVPSGAPVANFTLAVDRPFRDQQGNRETDFIDIVAWRKLAEQVSQYMTKGRMVAVEGRLQLRSYETQDGQKRKVAEVVADGIRFLDRGRPGMAETATAAATAAAAAPASSTADEAAQGSSDEDVPF</sequence>
<dbReference type="GO" id="GO:0003697">
    <property type="term" value="F:single-stranded DNA binding"/>
    <property type="evidence" value="ECO:0007669"/>
    <property type="project" value="UniProtKB-UniRule"/>
</dbReference>
<organism evidence="5 6">
    <name type="scientific">Candidatus Segetimicrobium genomatis</name>
    <dbReference type="NCBI Taxonomy" id="2569760"/>
    <lineage>
        <taxon>Bacteria</taxon>
        <taxon>Bacillati</taxon>
        <taxon>Candidatus Sysuimicrobiota</taxon>
        <taxon>Candidatus Sysuimicrobiia</taxon>
        <taxon>Candidatus Sysuimicrobiales</taxon>
        <taxon>Candidatus Segetimicrobiaceae</taxon>
        <taxon>Candidatus Segetimicrobium</taxon>
    </lineage>
</organism>
<dbReference type="Pfam" id="PF00436">
    <property type="entry name" value="SSB"/>
    <property type="match status" value="1"/>
</dbReference>
<dbReference type="InterPro" id="IPR012340">
    <property type="entry name" value="NA-bd_OB-fold"/>
</dbReference>
<evidence type="ECO:0000256" key="4">
    <source>
        <dbReference type="SAM" id="MobiDB-lite"/>
    </source>
</evidence>
<dbReference type="InterPro" id="IPR000424">
    <property type="entry name" value="Primosome_PriB/ssb"/>
</dbReference>
<accession>A0A537K3Z2</accession>
<dbReference type="CDD" id="cd04496">
    <property type="entry name" value="SSB_OBF"/>
    <property type="match status" value="1"/>
</dbReference>
<protein>
    <recommendedName>
        <fullName evidence="2 3">Single-stranded DNA-binding protein</fullName>
        <shortName evidence="2">SSB</shortName>
    </recommendedName>
</protein>
<reference evidence="5 6" key="1">
    <citation type="journal article" date="2019" name="Nat. Microbiol.">
        <title>Mediterranean grassland soil C-N compound turnover is dependent on rainfall and depth, and is mediated by genomically divergent microorganisms.</title>
        <authorList>
            <person name="Diamond S."/>
            <person name="Andeer P.F."/>
            <person name="Li Z."/>
            <person name="Crits-Christoph A."/>
            <person name="Burstein D."/>
            <person name="Anantharaman K."/>
            <person name="Lane K.R."/>
            <person name="Thomas B.C."/>
            <person name="Pan C."/>
            <person name="Northen T.R."/>
            <person name="Banfield J.F."/>
        </authorList>
    </citation>
    <scope>NUCLEOTIDE SEQUENCE [LARGE SCALE GENOMIC DNA]</scope>
    <source>
        <strain evidence="5">NP_3</strain>
    </source>
</reference>